<reference evidence="3" key="1">
    <citation type="submission" date="2018-02" db="EMBL/GenBank/DDBJ databases">
        <authorList>
            <person name="Clavel T."/>
            <person name="Strowig T."/>
        </authorList>
    </citation>
    <scope>NUCLEOTIDE SEQUENCE [LARGE SCALE GENOMIC DNA]</scope>
    <source>
        <strain evidence="3">DSM 100764</strain>
    </source>
</reference>
<dbReference type="EMBL" id="PUBV01000003">
    <property type="protein sequence ID" value="PWB09111.1"/>
    <property type="molecule type" value="Genomic_DNA"/>
</dbReference>
<organism evidence="2 3">
    <name type="scientific">Paramuribaculum intestinale</name>
    <dbReference type="NCBI Taxonomy" id="2094151"/>
    <lineage>
        <taxon>Bacteria</taxon>
        <taxon>Pseudomonadati</taxon>
        <taxon>Bacteroidota</taxon>
        <taxon>Bacteroidia</taxon>
        <taxon>Bacteroidales</taxon>
        <taxon>Muribaculaceae</taxon>
        <taxon>Paramuribaculum</taxon>
    </lineage>
</organism>
<feature type="compositionally biased region" description="Acidic residues" evidence="1">
    <location>
        <begin position="108"/>
        <end position="117"/>
    </location>
</feature>
<name>A0A2V1J0Z7_9BACT</name>
<dbReference type="InterPro" id="IPR032272">
    <property type="entry name" value="DUF4834"/>
</dbReference>
<evidence type="ECO:0000313" key="2">
    <source>
        <dbReference type="EMBL" id="PWB09111.1"/>
    </source>
</evidence>
<protein>
    <submittedName>
        <fullName evidence="2">DUF4834 domain-containing protein</fullName>
    </submittedName>
</protein>
<feature type="region of interest" description="Disordered" evidence="1">
    <location>
        <begin position="80"/>
        <end position="117"/>
    </location>
</feature>
<dbReference type="GeneID" id="93423370"/>
<evidence type="ECO:0000313" key="3">
    <source>
        <dbReference type="Proteomes" id="UP000244925"/>
    </source>
</evidence>
<feature type="region of interest" description="Disordered" evidence="1">
    <location>
        <begin position="37"/>
        <end position="64"/>
    </location>
</feature>
<dbReference type="Proteomes" id="UP000244925">
    <property type="component" value="Unassembled WGS sequence"/>
</dbReference>
<gene>
    <name evidence="2" type="ORF">C5O25_02380</name>
</gene>
<accession>A0A2V1J0Z7</accession>
<dbReference type="Pfam" id="PF16118">
    <property type="entry name" value="DUF4834"/>
    <property type="match status" value="1"/>
</dbReference>
<dbReference type="RefSeq" id="WP_107035132.1">
    <property type="nucleotide sequence ID" value="NZ_CAOLHR010000001.1"/>
</dbReference>
<evidence type="ECO:0000256" key="1">
    <source>
        <dbReference type="SAM" id="MobiDB-lite"/>
    </source>
</evidence>
<dbReference type="AlphaFoldDB" id="A0A2V1J0Z7"/>
<comment type="caution">
    <text evidence="2">The sequence shown here is derived from an EMBL/GenBank/DDBJ whole genome shotgun (WGS) entry which is preliminary data.</text>
</comment>
<feature type="compositionally biased region" description="Polar residues" evidence="1">
    <location>
        <begin position="40"/>
        <end position="53"/>
    </location>
</feature>
<feature type="compositionally biased region" description="Basic and acidic residues" evidence="1">
    <location>
        <begin position="84"/>
        <end position="97"/>
    </location>
</feature>
<keyword evidence="3" id="KW-1185">Reference proteome</keyword>
<proteinExistence type="predicted"/>
<sequence length="117" mass="13699">MSIFLILLLIFLFYLLRPAFKVWQTMNRLRREARSAFEQGASSYRRSGDTGNYRSRRRQESAPVHRKVFSRDMGEYVAFDEISEERSSTSPDGDKKTTVVTESQVTDVEWEDLPPKE</sequence>